<dbReference type="Pfam" id="PF01471">
    <property type="entry name" value="PG_binding_1"/>
    <property type="match status" value="1"/>
</dbReference>
<dbReference type="Gene3D" id="1.10.101.10">
    <property type="entry name" value="PGBD-like superfamily/PGBD"/>
    <property type="match status" value="1"/>
</dbReference>
<dbReference type="AlphaFoldDB" id="A0A2M7R8H2"/>
<keyword evidence="2" id="KW-1133">Transmembrane helix</keyword>
<feature type="domain" description="Peptidoglycan binding-like" evidence="3">
    <location>
        <begin position="403"/>
        <end position="469"/>
    </location>
</feature>
<proteinExistence type="predicted"/>
<evidence type="ECO:0000259" key="3">
    <source>
        <dbReference type="Pfam" id="PF01471"/>
    </source>
</evidence>
<organism evidence="4 5">
    <name type="scientific">Candidatus Nealsonbacteria bacterium CG_4_10_14_0_8_um_filter_37_14</name>
    <dbReference type="NCBI Taxonomy" id="1974684"/>
    <lineage>
        <taxon>Bacteria</taxon>
        <taxon>Candidatus Nealsoniibacteriota</taxon>
    </lineage>
</organism>
<keyword evidence="1" id="KW-0175">Coiled coil</keyword>
<comment type="caution">
    <text evidence="4">The sequence shown here is derived from an EMBL/GenBank/DDBJ whole genome shotgun (WGS) entry which is preliminary data.</text>
</comment>
<dbReference type="InterPro" id="IPR036366">
    <property type="entry name" value="PGBDSf"/>
</dbReference>
<evidence type="ECO:0000313" key="4">
    <source>
        <dbReference type="EMBL" id="PIY89709.1"/>
    </source>
</evidence>
<name>A0A2M7R8H2_9BACT</name>
<sequence>MKICPYCRQEVLGEDKFCGWCGKKLPGEPSEEERKIVEKIREEARKEDLKRKKIREREREEKMVKLIKERAEEEVKEIEKVKSKREQIIEKLTEVPSGEEERREEFLKMLGMKKKPELKAKMPSPLKIKEKEVIFRPVPVAKPSNFEKIWIRTIILILVLSVLSGILIFGLDILKLKEKPVPPPAGGTTTEGILPPGEKPPEELIIPLSLLQTQESITLEIPSLDKLPLFFSDFLKSGLKEKVFTRILIKNLEENKIVDLEDFLKTIKVTAPASFYQTLKPDFTLFIYSPQTLQIGFIAEIKENKKEELKNLLSSWEKEMQADFEPLFVLFGKEKLMVAHPFIDRIYLGENFRYTTFYQESFGMCYGTLKDRYFIFTTSGETMLRLIEYKAELTKDLKEGDRETEVEILQTWLANDPKIYPEGLVTGNFGALTKKAVVRFQQKFSEDILKPWGLVEGTGIVDKSTREKLNEVYRR</sequence>
<feature type="transmembrane region" description="Helical" evidence="2">
    <location>
        <begin position="149"/>
        <end position="171"/>
    </location>
</feature>
<evidence type="ECO:0000256" key="1">
    <source>
        <dbReference type="SAM" id="Coils"/>
    </source>
</evidence>
<evidence type="ECO:0000313" key="5">
    <source>
        <dbReference type="Proteomes" id="UP000230767"/>
    </source>
</evidence>
<dbReference type="EMBL" id="PFLW01000004">
    <property type="protein sequence ID" value="PIY89709.1"/>
    <property type="molecule type" value="Genomic_DNA"/>
</dbReference>
<gene>
    <name evidence="4" type="ORF">COY73_00110</name>
</gene>
<keyword evidence="2" id="KW-0472">Membrane</keyword>
<accession>A0A2M7R8H2</accession>
<keyword evidence="2" id="KW-0812">Transmembrane</keyword>
<dbReference type="InterPro" id="IPR036365">
    <property type="entry name" value="PGBD-like_sf"/>
</dbReference>
<protein>
    <recommendedName>
        <fullName evidence="3">Peptidoglycan binding-like domain-containing protein</fullName>
    </recommendedName>
</protein>
<dbReference type="Proteomes" id="UP000230767">
    <property type="component" value="Unassembled WGS sequence"/>
</dbReference>
<evidence type="ECO:0000256" key="2">
    <source>
        <dbReference type="SAM" id="Phobius"/>
    </source>
</evidence>
<feature type="coiled-coil region" evidence="1">
    <location>
        <begin position="37"/>
        <end position="91"/>
    </location>
</feature>
<dbReference type="InterPro" id="IPR002477">
    <property type="entry name" value="Peptidoglycan-bd-like"/>
</dbReference>
<reference evidence="5" key="1">
    <citation type="submission" date="2017-09" db="EMBL/GenBank/DDBJ databases">
        <title>Depth-based differentiation of microbial function through sediment-hosted aquifers and enrichment of novel symbionts in the deep terrestrial subsurface.</title>
        <authorList>
            <person name="Probst A.J."/>
            <person name="Ladd B."/>
            <person name="Jarett J.K."/>
            <person name="Geller-Mcgrath D.E."/>
            <person name="Sieber C.M.K."/>
            <person name="Emerson J.B."/>
            <person name="Anantharaman K."/>
            <person name="Thomas B.C."/>
            <person name="Malmstrom R."/>
            <person name="Stieglmeier M."/>
            <person name="Klingl A."/>
            <person name="Woyke T."/>
            <person name="Ryan C.M."/>
            <person name="Banfield J.F."/>
        </authorList>
    </citation>
    <scope>NUCLEOTIDE SEQUENCE [LARGE SCALE GENOMIC DNA]</scope>
</reference>
<dbReference type="SUPFAM" id="SSF47090">
    <property type="entry name" value="PGBD-like"/>
    <property type="match status" value="1"/>
</dbReference>